<dbReference type="GeneID" id="9816366"/>
<gene>
    <name evidence="1" type="ORF">CRE_03321</name>
</gene>
<reference evidence="1" key="1">
    <citation type="submission" date="2007-07" db="EMBL/GenBank/DDBJ databases">
        <title>PCAP assembly of the Caenorhabditis remanei genome.</title>
        <authorList>
            <consortium name="The Caenorhabditis remanei Sequencing Consortium"/>
            <person name="Wilson R.K."/>
        </authorList>
    </citation>
    <scope>NUCLEOTIDE SEQUENCE [LARGE SCALE GENOMIC DNA]</scope>
    <source>
        <strain evidence="1">PB4641</strain>
    </source>
</reference>
<dbReference type="KEGG" id="crq:GCK72_015968"/>
<evidence type="ECO:0000313" key="1">
    <source>
        <dbReference type="EMBL" id="EFP12135.1"/>
    </source>
</evidence>
<dbReference type="AlphaFoldDB" id="E3MYL0"/>
<evidence type="ECO:0000313" key="2">
    <source>
        <dbReference type="Proteomes" id="UP000008281"/>
    </source>
</evidence>
<dbReference type="CTD" id="9816366"/>
<name>E3MYL0_CAERE</name>
<dbReference type="HOGENOM" id="CLU_2760260_0_0_1"/>
<dbReference type="RefSeq" id="XP_003098748.2">
    <property type="nucleotide sequence ID" value="XM_003098700.2"/>
</dbReference>
<dbReference type="Proteomes" id="UP000008281">
    <property type="component" value="Unassembled WGS sequence"/>
</dbReference>
<accession>E3MYL0</accession>
<dbReference type="EMBL" id="DS268497">
    <property type="protein sequence ID" value="EFP12135.1"/>
    <property type="molecule type" value="Genomic_DNA"/>
</dbReference>
<keyword evidence="2" id="KW-1185">Reference proteome</keyword>
<proteinExistence type="predicted"/>
<sequence length="70" mass="7349">MFFKIFFAVVFCFALTSALPIIGDVGGSLPSAVGSTIKQISDLDSVIAQIPIRLPRLPTTPPATTFPSPA</sequence>
<protein>
    <submittedName>
        <fullName evidence="1">Uncharacterized protein</fullName>
    </submittedName>
</protein>
<organism evidence="2">
    <name type="scientific">Caenorhabditis remanei</name>
    <name type="common">Caenorhabditis vulgaris</name>
    <dbReference type="NCBI Taxonomy" id="31234"/>
    <lineage>
        <taxon>Eukaryota</taxon>
        <taxon>Metazoa</taxon>
        <taxon>Ecdysozoa</taxon>
        <taxon>Nematoda</taxon>
        <taxon>Chromadorea</taxon>
        <taxon>Rhabditida</taxon>
        <taxon>Rhabditina</taxon>
        <taxon>Rhabditomorpha</taxon>
        <taxon>Rhabditoidea</taxon>
        <taxon>Rhabditidae</taxon>
        <taxon>Peloderinae</taxon>
        <taxon>Caenorhabditis</taxon>
    </lineage>
</organism>